<sequence>MNYTIMYLQDNRLYPSHYVFAPRMFNNSLYKSSRTELKLMTDIDEYLIVENRIHREMTIANKDINTLYLEVITQYMSTEILNKVSPEEILDIQSIMLDTEIGYILEVDLKVLVYLHDYFTDYPLVPEKQIVLED</sequence>
<protein>
    <submittedName>
        <fullName evidence="1">7039_t:CDS:1</fullName>
    </submittedName>
</protein>
<dbReference type="Proteomes" id="UP000789920">
    <property type="component" value="Unassembled WGS sequence"/>
</dbReference>
<accession>A0ACA9LWF8</accession>
<comment type="caution">
    <text evidence="1">The sequence shown here is derived from an EMBL/GenBank/DDBJ whole genome shotgun (WGS) entry which is preliminary data.</text>
</comment>
<keyword evidence="2" id="KW-1185">Reference proteome</keyword>
<evidence type="ECO:0000313" key="1">
    <source>
        <dbReference type="EMBL" id="CAG8553482.1"/>
    </source>
</evidence>
<gene>
    <name evidence="1" type="ORF">RPERSI_LOCUS4059</name>
</gene>
<proteinExistence type="predicted"/>
<reference evidence="1" key="1">
    <citation type="submission" date="2021-06" db="EMBL/GenBank/DDBJ databases">
        <authorList>
            <person name="Kallberg Y."/>
            <person name="Tangrot J."/>
            <person name="Rosling A."/>
        </authorList>
    </citation>
    <scope>NUCLEOTIDE SEQUENCE</scope>
    <source>
        <strain evidence="1">MA461A</strain>
    </source>
</reference>
<evidence type="ECO:0000313" key="2">
    <source>
        <dbReference type="Proteomes" id="UP000789920"/>
    </source>
</evidence>
<organism evidence="1 2">
    <name type="scientific">Racocetra persica</name>
    <dbReference type="NCBI Taxonomy" id="160502"/>
    <lineage>
        <taxon>Eukaryota</taxon>
        <taxon>Fungi</taxon>
        <taxon>Fungi incertae sedis</taxon>
        <taxon>Mucoromycota</taxon>
        <taxon>Glomeromycotina</taxon>
        <taxon>Glomeromycetes</taxon>
        <taxon>Diversisporales</taxon>
        <taxon>Gigasporaceae</taxon>
        <taxon>Racocetra</taxon>
    </lineage>
</organism>
<dbReference type="EMBL" id="CAJVQC010005387">
    <property type="protein sequence ID" value="CAG8553482.1"/>
    <property type="molecule type" value="Genomic_DNA"/>
</dbReference>
<name>A0ACA9LWF8_9GLOM</name>